<evidence type="ECO:0008006" key="5">
    <source>
        <dbReference type="Google" id="ProtNLM"/>
    </source>
</evidence>
<dbReference type="Proteomes" id="UP000237925">
    <property type="component" value="Chromosome"/>
</dbReference>
<protein>
    <recommendedName>
        <fullName evidence="5">DUF2946 domain-containing protein</fullName>
    </recommendedName>
</protein>
<dbReference type="RefSeq" id="WP_106685222.1">
    <property type="nucleotide sequence ID" value="NZ_CP027667.1"/>
</dbReference>
<feature type="chain" id="PRO_5015337699" description="DUF2946 domain-containing protein" evidence="2">
    <location>
        <begin position="26"/>
        <end position="130"/>
    </location>
</feature>
<sequence>MRRRFLFSFLALLLIARGLLGDAMALGMGKPASAPPAVAAAHADHAADAAPVPHAQRQHRAGEAATSDCASGQAHGSAACAACGLCHAAGPLAAPLALGGPAALTASAPAAHSERFASAPAARAIRPPIV</sequence>
<organism evidence="3 4">
    <name type="scientific">Melaminivora suipulveris</name>
    <dbReference type="NCBI Taxonomy" id="2109913"/>
    <lineage>
        <taxon>Bacteria</taxon>
        <taxon>Pseudomonadati</taxon>
        <taxon>Pseudomonadota</taxon>
        <taxon>Betaproteobacteria</taxon>
        <taxon>Burkholderiales</taxon>
        <taxon>Comamonadaceae</taxon>
        <taxon>Melaminivora</taxon>
    </lineage>
</organism>
<gene>
    <name evidence="3" type="ORF">C6568_17545</name>
</gene>
<proteinExistence type="predicted"/>
<accession>A0A2R3QGE4</accession>
<feature type="region of interest" description="Disordered" evidence="1">
    <location>
        <begin position="39"/>
        <end position="64"/>
    </location>
</feature>
<feature type="signal peptide" evidence="2">
    <location>
        <begin position="1"/>
        <end position="25"/>
    </location>
</feature>
<dbReference type="KEGG" id="mela:C6568_17545"/>
<evidence type="ECO:0000313" key="4">
    <source>
        <dbReference type="Proteomes" id="UP000237925"/>
    </source>
</evidence>
<dbReference type="AlphaFoldDB" id="A0A2R3QGE4"/>
<keyword evidence="4" id="KW-1185">Reference proteome</keyword>
<name>A0A2R3QGE4_9BURK</name>
<evidence type="ECO:0000313" key="3">
    <source>
        <dbReference type="EMBL" id="AVO50829.1"/>
    </source>
</evidence>
<reference evidence="3 4" key="1">
    <citation type="submission" date="2018-03" db="EMBL/GenBank/DDBJ databases">
        <title>Genome sequencing of Melaminivora sp.</title>
        <authorList>
            <person name="Kim S.-J."/>
            <person name="Heo J."/>
            <person name="Ahn J.-H."/>
            <person name="Kwon S.-W."/>
        </authorList>
    </citation>
    <scope>NUCLEOTIDE SEQUENCE [LARGE SCALE GENOMIC DNA]</scope>
    <source>
        <strain evidence="3 4">SC2-9</strain>
    </source>
</reference>
<dbReference type="EMBL" id="CP027667">
    <property type="protein sequence ID" value="AVO50829.1"/>
    <property type="molecule type" value="Genomic_DNA"/>
</dbReference>
<evidence type="ECO:0000256" key="1">
    <source>
        <dbReference type="SAM" id="MobiDB-lite"/>
    </source>
</evidence>
<evidence type="ECO:0000256" key="2">
    <source>
        <dbReference type="SAM" id="SignalP"/>
    </source>
</evidence>
<keyword evidence="2" id="KW-0732">Signal</keyword>